<dbReference type="EnsemblBacteria" id="AAN25009">
    <property type="protein sequence ID" value="AAN25009"/>
    <property type="gene ID" value="BL1203"/>
</dbReference>
<dbReference type="AlphaFoldDB" id="Q8G516"/>
<name>Q8G516_BIFLO</name>
<organism evidence="1 2">
    <name type="scientific">Bifidobacterium longum (strain NCC 2705)</name>
    <dbReference type="NCBI Taxonomy" id="206672"/>
    <lineage>
        <taxon>Bacteria</taxon>
        <taxon>Bacillati</taxon>
        <taxon>Actinomycetota</taxon>
        <taxon>Actinomycetes</taxon>
        <taxon>Bifidobacteriales</taxon>
        <taxon>Bifidobacteriaceae</taxon>
        <taxon>Bifidobacterium</taxon>
    </lineage>
</organism>
<dbReference type="Proteomes" id="UP000000439">
    <property type="component" value="Chromosome"/>
</dbReference>
<keyword evidence="2" id="KW-1185">Reference proteome</keyword>
<dbReference type="HOGENOM" id="CLU_1088457_0_0_11"/>
<dbReference type="KEGG" id="blo:BL1203"/>
<reference evidence="1 2" key="1">
    <citation type="journal article" date="2002" name="Proc. Natl. Acad. Sci. U.S.A.">
        <title>The genome sequence of Bifidobacterium longum reflects its adaptation to the human gastrointestinal tract.</title>
        <authorList>
            <person name="Schell M.A."/>
            <person name="Karmirantzou M."/>
            <person name="Snel B."/>
            <person name="Vilanova D."/>
            <person name="Berger B."/>
            <person name="Pessi G."/>
            <person name="Zwahlen M.C."/>
            <person name="Desiere F."/>
            <person name="Bork P."/>
            <person name="Delley M."/>
            <person name="Pridmore R.D."/>
            <person name="Arigoni F."/>
        </authorList>
    </citation>
    <scope>NUCLEOTIDE SEQUENCE [LARGE SCALE GENOMIC DNA]</scope>
    <source>
        <strain evidence="2">NCC 2705</strain>
    </source>
</reference>
<evidence type="ECO:0000313" key="2">
    <source>
        <dbReference type="Proteomes" id="UP000000439"/>
    </source>
</evidence>
<protein>
    <submittedName>
        <fullName evidence="1">Uncharacterized protein</fullName>
    </submittedName>
</protein>
<gene>
    <name evidence="1" type="ordered locus">BL1203</name>
</gene>
<dbReference type="EMBL" id="AE014295">
    <property type="protein sequence ID" value="AAN25009.1"/>
    <property type="molecule type" value="Genomic_DNA"/>
</dbReference>
<evidence type="ECO:0000313" key="1">
    <source>
        <dbReference type="EMBL" id="AAN25009.1"/>
    </source>
</evidence>
<sequence>MLDYSSLFFGELEELVSDTHRGRRAELERCALGDLCLLAIGDDVGAVQRAVVLDPQRAIGVDADGGMVAGCGAGRVYDTHRLGTLRHIHGRLAAQQRALIDHDGLAGDIVMQQVRLLRCLGRERGGEHGAVPILDVVFGGVRCGVCRSGGSGLSGGGRGGRLCGKSGIGCRFRGTGLPVVVLRFGCANCGIRGAFHRIVRIPTQFRCWRVGKFGHDDAVLSLTGSQSGVDCRVAELAQPFDQCRIGVGITCDAGA</sequence>
<proteinExistence type="predicted"/>
<accession>Q8G516</accession>